<organism evidence="1 2">
    <name type="scientific">Myxococcus fulvus</name>
    <dbReference type="NCBI Taxonomy" id="33"/>
    <lineage>
        <taxon>Bacteria</taxon>
        <taxon>Pseudomonadati</taxon>
        <taxon>Myxococcota</taxon>
        <taxon>Myxococcia</taxon>
        <taxon>Myxococcales</taxon>
        <taxon>Cystobacterineae</taxon>
        <taxon>Myxococcaceae</taxon>
        <taxon>Myxococcus</taxon>
    </lineage>
</organism>
<protein>
    <recommendedName>
        <fullName evidence="3">Lipoprotein</fullName>
    </recommendedName>
</protein>
<dbReference type="EMBL" id="FOIB01000002">
    <property type="protein sequence ID" value="SET63592.1"/>
    <property type="molecule type" value="Genomic_DNA"/>
</dbReference>
<dbReference type="PROSITE" id="PS51257">
    <property type="entry name" value="PROKAR_LIPOPROTEIN"/>
    <property type="match status" value="1"/>
</dbReference>
<sequence length="272" mass="30442">MRVAVAPGWLVVLLVSACAHHSSERPVSTGCSAPGTLCWDFEEGRLPEGWTPFRDEFSGQLLVDDTRARGGRYALHASQLVGGREGEQGGPKKTVRFQLPKDFGPVLWGRVHVYVTPARPASHAGLFNARYPRPGSQDTAFEALDWYEVATYQEKYMAIWHPPEPPGFPEWVQVSDTPLVLDRWACVEWLFDGANGEAPQAAEPRVWLDGVELQWPRRFVFADPPTQTPPTREKARDFTVLEAGVFLYQGLSTPTDWWLDDLAVGPRRVGCE</sequence>
<evidence type="ECO:0000313" key="2">
    <source>
        <dbReference type="Proteomes" id="UP000183760"/>
    </source>
</evidence>
<dbReference type="Proteomes" id="UP000183760">
    <property type="component" value="Unassembled WGS sequence"/>
</dbReference>
<keyword evidence="2" id="KW-1185">Reference proteome</keyword>
<dbReference type="Gene3D" id="2.60.120.200">
    <property type="match status" value="1"/>
</dbReference>
<evidence type="ECO:0000313" key="1">
    <source>
        <dbReference type="EMBL" id="SET63592.1"/>
    </source>
</evidence>
<evidence type="ECO:0008006" key="3">
    <source>
        <dbReference type="Google" id="ProtNLM"/>
    </source>
</evidence>
<gene>
    <name evidence="1" type="ORF">SAMN05443572_102965</name>
</gene>
<name>A0ABY1C485_MYXFU</name>
<comment type="caution">
    <text evidence="1">The sequence shown here is derived from an EMBL/GenBank/DDBJ whole genome shotgun (WGS) entry which is preliminary data.</text>
</comment>
<proteinExistence type="predicted"/>
<accession>A0ABY1C485</accession>
<dbReference type="RefSeq" id="WP_074951308.1">
    <property type="nucleotide sequence ID" value="NZ_BJXR01000013.1"/>
</dbReference>
<reference evidence="1 2" key="1">
    <citation type="submission" date="2016-10" db="EMBL/GenBank/DDBJ databases">
        <authorList>
            <person name="Varghese N."/>
            <person name="Submissions S."/>
        </authorList>
    </citation>
    <scope>NUCLEOTIDE SEQUENCE [LARGE SCALE GENOMIC DNA]</scope>
    <source>
        <strain evidence="1 2">DSM 16525</strain>
    </source>
</reference>